<proteinExistence type="predicted"/>
<evidence type="ECO:0000313" key="1">
    <source>
        <dbReference type="EMBL" id="RRT59260.1"/>
    </source>
</evidence>
<dbReference type="PANTHER" id="PTHR10971">
    <property type="entry name" value="MRNA EXPORT FACTOR AND BUB3"/>
    <property type="match status" value="1"/>
</dbReference>
<dbReference type="AlphaFoldDB" id="A0A444G4E7"/>
<dbReference type="EMBL" id="AMZH03008301">
    <property type="protein sequence ID" value="RRT59260.1"/>
    <property type="molecule type" value="Genomic_DNA"/>
</dbReference>
<dbReference type="SUPFAM" id="SSF50978">
    <property type="entry name" value="WD40 repeat-like"/>
    <property type="match status" value="1"/>
</dbReference>
<name>A0A444G4E7_ENSVE</name>
<dbReference type="InterPro" id="IPR015943">
    <property type="entry name" value="WD40/YVTN_repeat-like_dom_sf"/>
</dbReference>
<reference evidence="1 2" key="1">
    <citation type="journal article" date="2014" name="Agronomy (Basel)">
        <title>A Draft Genome Sequence for Ensete ventricosum, the Drought-Tolerant Tree Against Hunger.</title>
        <authorList>
            <person name="Harrison J."/>
            <person name="Moore K.A."/>
            <person name="Paszkiewicz K."/>
            <person name="Jones T."/>
            <person name="Grant M."/>
            <person name="Ambacheew D."/>
            <person name="Muzemil S."/>
            <person name="Studholme D.J."/>
        </authorList>
    </citation>
    <scope>NUCLEOTIDE SEQUENCE [LARGE SCALE GENOMIC DNA]</scope>
</reference>
<dbReference type="InterPro" id="IPR036322">
    <property type="entry name" value="WD40_repeat_dom_sf"/>
</dbReference>
<accession>A0A444G4E7</accession>
<comment type="caution">
    <text evidence="1">The sequence shown here is derived from an EMBL/GenBank/DDBJ whole genome shotgun (WGS) entry which is preliminary data.</text>
</comment>
<protein>
    <submittedName>
        <fullName evidence="1">Uncharacterized protein</fullName>
    </submittedName>
</protein>
<organism evidence="1 2">
    <name type="scientific">Ensete ventricosum</name>
    <name type="common">Abyssinian banana</name>
    <name type="synonym">Musa ensete</name>
    <dbReference type="NCBI Taxonomy" id="4639"/>
    <lineage>
        <taxon>Eukaryota</taxon>
        <taxon>Viridiplantae</taxon>
        <taxon>Streptophyta</taxon>
        <taxon>Embryophyta</taxon>
        <taxon>Tracheophyta</taxon>
        <taxon>Spermatophyta</taxon>
        <taxon>Magnoliopsida</taxon>
        <taxon>Liliopsida</taxon>
        <taxon>Zingiberales</taxon>
        <taxon>Musaceae</taxon>
        <taxon>Ensete</taxon>
    </lineage>
</organism>
<dbReference type="Gene3D" id="2.130.10.10">
    <property type="entry name" value="YVTN repeat-like/Quinoprotein amine dehydrogenase"/>
    <property type="match status" value="1"/>
</dbReference>
<dbReference type="Proteomes" id="UP000287651">
    <property type="component" value="Unassembled WGS sequence"/>
</dbReference>
<gene>
    <name evidence="1" type="ORF">B296_00037417</name>
</gene>
<evidence type="ECO:0000313" key="2">
    <source>
        <dbReference type="Proteomes" id="UP000287651"/>
    </source>
</evidence>
<sequence>MDGARVQLGDTIGDAVSRIRFAPGSNNLLISSWDSVRYYYAAVLRLFDVDGCVLRVRAPSDGVLLDCCFEDEKAALSASSDGCIRR</sequence>